<evidence type="ECO:0000256" key="7">
    <source>
        <dbReference type="ARBA" id="ARBA00022737"/>
    </source>
</evidence>
<dbReference type="Proteomes" id="UP000489351">
    <property type="component" value="Unassembled WGS sequence"/>
</dbReference>
<dbReference type="UniPathway" id="UPA00136">
    <property type="reaction ID" value="UER00199"/>
</dbReference>
<dbReference type="Gene3D" id="1.10.3130.10">
    <property type="entry name" value="serine acetyltransferase, domain 1"/>
    <property type="match status" value="1"/>
</dbReference>
<reference evidence="13 17" key="3">
    <citation type="submission" date="2019-11" db="EMBL/GenBank/DDBJ databases">
        <title>Green- and brown-colored morphotypes of Chlorobia in the stratified aquatic ecosystems of Kandalaksha Gulf (White Sea): A model for study of the accessory genome evolution.</title>
        <authorList>
            <person name="Grouzdev D.S."/>
        </authorList>
    </citation>
    <scope>NUCLEOTIDE SEQUENCE [LARGE SCALE GENOMIC DNA]</scope>
    <source>
        <strain evidence="13 17">ZM</strain>
    </source>
</reference>
<comment type="catalytic activity">
    <reaction evidence="9">
        <text>L-serine + acetyl-CoA = O-acetyl-L-serine + CoA</text>
        <dbReference type="Rhea" id="RHEA:24560"/>
        <dbReference type="ChEBI" id="CHEBI:33384"/>
        <dbReference type="ChEBI" id="CHEBI:57287"/>
        <dbReference type="ChEBI" id="CHEBI:57288"/>
        <dbReference type="ChEBI" id="CHEBI:58340"/>
        <dbReference type="EC" id="2.3.1.30"/>
    </reaction>
</comment>
<proteinExistence type="inferred from homology"/>
<evidence type="ECO:0000256" key="1">
    <source>
        <dbReference type="ARBA" id="ARBA00004876"/>
    </source>
</evidence>
<dbReference type="SMART" id="SM00971">
    <property type="entry name" value="SATase_N"/>
    <property type="match status" value="1"/>
</dbReference>
<dbReference type="Gene3D" id="2.160.10.10">
    <property type="entry name" value="Hexapeptide repeat proteins"/>
    <property type="match status" value="1"/>
</dbReference>
<dbReference type="InterPro" id="IPR011004">
    <property type="entry name" value="Trimer_LpxA-like_sf"/>
</dbReference>
<evidence type="ECO:0000313" key="13">
    <source>
        <dbReference type="EMBL" id="MWV54556.1"/>
    </source>
</evidence>
<dbReference type="EMBL" id="WUBZ01000015">
    <property type="protein sequence ID" value="MWV54556.1"/>
    <property type="molecule type" value="Genomic_DNA"/>
</dbReference>
<accession>A0A432AVD1</accession>
<comment type="caution">
    <text evidence="14">The sequence shown here is derived from an EMBL/GenBank/DDBJ whole genome shotgun (WGS) entry which is preliminary data.</text>
</comment>
<dbReference type="InterPro" id="IPR005881">
    <property type="entry name" value="Ser_O-AcTrfase"/>
</dbReference>
<keyword evidence="8 14" id="KW-0012">Acyltransferase</keyword>
<dbReference type="InterPro" id="IPR045304">
    <property type="entry name" value="LbH_SAT"/>
</dbReference>
<dbReference type="NCBIfam" id="TIGR01172">
    <property type="entry name" value="cysE"/>
    <property type="match status" value="1"/>
</dbReference>
<feature type="compositionally biased region" description="Basic and acidic residues" evidence="10">
    <location>
        <begin position="271"/>
        <end position="280"/>
    </location>
</feature>
<gene>
    <name evidence="14" type="primary">cysE</name>
    <name evidence="14" type="ORF">EKD02_04255</name>
    <name evidence="12" type="ORF">FP507_07470</name>
    <name evidence="13" type="ORF">GJ685_05690</name>
</gene>
<name>A0A432AVD1_CHLPH</name>
<evidence type="ECO:0000313" key="16">
    <source>
        <dbReference type="Proteomes" id="UP000327458"/>
    </source>
</evidence>
<reference evidence="14 15" key="1">
    <citation type="submission" date="2018-12" db="EMBL/GenBank/DDBJ databases">
        <authorList>
            <person name="Lunina O.N."/>
            <person name="Grouzdev D.S."/>
            <person name="Gorlenko V.M."/>
            <person name="Savvichev A.S."/>
        </authorList>
    </citation>
    <scope>NUCLEOTIDE SEQUENCE [LARGE SCALE GENOMIC DNA]</scope>
    <source>
        <strain evidence="14 15">BrKhr-17</strain>
    </source>
</reference>
<organism evidence="14 15">
    <name type="scientific">Chlorobium phaeovibrioides</name>
    <dbReference type="NCBI Taxonomy" id="1094"/>
    <lineage>
        <taxon>Bacteria</taxon>
        <taxon>Pseudomonadati</taxon>
        <taxon>Chlorobiota</taxon>
        <taxon>Chlorobiia</taxon>
        <taxon>Chlorobiales</taxon>
        <taxon>Chlorobiaceae</taxon>
        <taxon>Chlorobium/Pelodictyon group</taxon>
        <taxon>Chlorobium</taxon>
    </lineage>
</organism>
<dbReference type="AlphaFoldDB" id="A0A432AVD1"/>
<feature type="domain" description="Serine acetyltransferase N-terminal" evidence="11">
    <location>
        <begin position="8"/>
        <end position="112"/>
    </location>
</feature>
<dbReference type="EC" id="2.3.1.30" evidence="3"/>
<dbReference type="RefSeq" id="WP_011890489.1">
    <property type="nucleotide sequence ID" value="NZ_RXYJ01000005.1"/>
</dbReference>
<dbReference type="OMA" id="MPAIALR"/>
<dbReference type="InterPro" id="IPR042122">
    <property type="entry name" value="Ser_AcTrfase_N_sf"/>
</dbReference>
<feature type="region of interest" description="Disordered" evidence="10">
    <location>
        <begin position="247"/>
        <end position="280"/>
    </location>
</feature>
<dbReference type="Proteomes" id="UP000279908">
    <property type="component" value="Unassembled WGS sequence"/>
</dbReference>
<evidence type="ECO:0000256" key="3">
    <source>
        <dbReference type="ARBA" id="ARBA00013266"/>
    </source>
</evidence>
<evidence type="ECO:0000256" key="5">
    <source>
        <dbReference type="ARBA" id="ARBA00022605"/>
    </source>
</evidence>
<dbReference type="EMBL" id="RXYK01000004">
    <property type="protein sequence ID" value="RTY38891.1"/>
    <property type="molecule type" value="Genomic_DNA"/>
</dbReference>
<dbReference type="Proteomes" id="UP000327458">
    <property type="component" value="Unassembled WGS sequence"/>
</dbReference>
<dbReference type="InterPro" id="IPR010493">
    <property type="entry name" value="Ser_AcTrfase_N"/>
</dbReference>
<evidence type="ECO:0000256" key="2">
    <source>
        <dbReference type="ARBA" id="ARBA00007274"/>
    </source>
</evidence>
<evidence type="ECO:0000256" key="10">
    <source>
        <dbReference type="SAM" id="MobiDB-lite"/>
    </source>
</evidence>
<dbReference type="SUPFAM" id="SSF51161">
    <property type="entry name" value="Trimeric LpxA-like enzymes"/>
    <property type="match status" value="1"/>
</dbReference>
<evidence type="ECO:0000313" key="15">
    <source>
        <dbReference type="Proteomes" id="UP000279908"/>
    </source>
</evidence>
<evidence type="ECO:0000256" key="9">
    <source>
        <dbReference type="ARBA" id="ARBA00049486"/>
    </source>
</evidence>
<dbReference type="GO" id="GO:0006535">
    <property type="term" value="P:cysteine biosynthetic process from serine"/>
    <property type="evidence" value="ECO:0007669"/>
    <property type="project" value="InterPro"/>
</dbReference>
<dbReference type="NCBIfam" id="NF041874">
    <property type="entry name" value="EPS_EpsC"/>
    <property type="match status" value="1"/>
</dbReference>
<comment type="pathway">
    <text evidence="1">Amino-acid biosynthesis; L-cysteine biosynthesis; L-cysteine from L-serine: step 1/2.</text>
</comment>
<dbReference type="EMBL" id="VMRG01000001">
    <property type="protein sequence ID" value="KAA6232904.1"/>
    <property type="molecule type" value="Genomic_DNA"/>
</dbReference>
<dbReference type="InterPro" id="IPR001451">
    <property type="entry name" value="Hexapep"/>
</dbReference>
<evidence type="ECO:0000313" key="14">
    <source>
        <dbReference type="EMBL" id="RTY38891.1"/>
    </source>
</evidence>
<dbReference type="GO" id="GO:0009001">
    <property type="term" value="F:serine O-acetyltransferase activity"/>
    <property type="evidence" value="ECO:0007669"/>
    <property type="project" value="UniProtKB-EC"/>
</dbReference>
<keyword evidence="7" id="KW-0677">Repeat</keyword>
<dbReference type="InterPro" id="IPR018357">
    <property type="entry name" value="Hexapep_transf_CS"/>
</dbReference>
<reference evidence="12 16" key="2">
    <citation type="submission" date="2019-07" db="EMBL/GenBank/DDBJ databases">
        <title>Draft genome Sequence of Chlorobium phaeovibrioides sp. strain PhvTcv-s14, from the Phylum Chlorobi.</title>
        <authorList>
            <person name="Babenko V."/>
            <person name="Boldyreva D."/>
            <person name="Kanygina A."/>
            <person name="Selezneva O."/>
            <person name="Akopiyan T."/>
            <person name="Lunina O."/>
        </authorList>
    </citation>
    <scope>NUCLEOTIDE SEQUENCE [LARGE SCALE GENOMIC DNA]</scope>
    <source>
        <strain evidence="12 16">GrTcv12</strain>
    </source>
</reference>
<dbReference type="FunFam" id="2.160.10.10:FF:000002">
    <property type="entry name" value="Serine acetyltransferase"/>
    <property type="match status" value="1"/>
</dbReference>
<dbReference type="GO" id="GO:0005737">
    <property type="term" value="C:cytoplasm"/>
    <property type="evidence" value="ECO:0007669"/>
    <property type="project" value="InterPro"/>
</dbReference>
<dbReference type="CDD" id="cd03354">
    <property type="entry name" value="LbH_SAT"/>
    <property type="match status" value="1"/>
</dbReference>
<dbReference type="PROSITE" id="PS00101">
    <property type="entry name" value="HEXAPEP_TRANSFERASES"/>
    <property type="match status" value="1"/>
</dbReference>
<keyword evidence="17" id="KW-1185">Reference proteome</keyword>
<keyword evidence="5" id="KW-0028">Amino-acid biosynthesis</keyword>
<evidence type="ECO:0000313" key="17">
    <source>
        <dbReference type="Proteomes" id="UP000489351"/>
    </source>
</evidence>
<evidence type="ECO:0000256" key="6">
    <source>
        <dbReference type="ARBA" id="ARBA00022679"/>
    </source>
</evidence>
<dbReference type="PANTHER" id="PTHR42811">
    <property type="entry name" value="SERINE ACETYLTRANSFERASE"/>
    <property type="match status" value="1"/>
</dbReference>
<evidence type="ECO:0000313" key="12">
    <source>
        <dbReference type="EMBL" id="KAA6232904.1"/>
    </source>
</evidence>
<evidence type="ECO:0000256" key="4">
    <source>
        <dbReference type="ARBA" id="ARBA00018522"/>
    </source>
</evidence>
<keyword evidence="6 14" id="KW-0808">Transferase</keyword>
<dbReference type="InterPro" id="IPR053376">
    <property type="entry name" value="Serine_acetyltransferase"/>
</dbReference>
<comment type="similarity">
    <text evidence="2">Belongs to the transferase hexapeptide repeat family.</text>
</comment>
<evidence type="ECO:0000259" key="11">
    <source>
        <dbReference type="SMART" id="SM00971"/>
    </source>
</evidence>
<protein>
    <recommendedName>
        <fullName evidence="4">Serine acetyltransferase</fullName>
        <ecNumber evidence="3">2.3.1.30</ecNumber>
    </recommendedName>
</protein>
<dbReference type="Pfam" id="PF06426">
    <property type="entry name" value="SATase_N"/>
    <property type="match status" value="1"/>
</dbReference>
<evidence type="ECO:0000256" key="8">
    <source>
        <dbReference type="ARBA" id="ARBA00023315"/>
    </source>
</evidence>
<sequence length="280" mass="30855">MDIDVGKVWDRIVSEAAVECRRDPDISMFLEQHIMQFDDFASSLAMLLAVKLGSKHFPPPVLQGLIEDFYRQCPDRVAWAAYDLVATQQRDPAAVYYFEIMLFLKGYQALQAYRLAHWLWKNGRKTMAYFIQNRMSEVFAVDIHPAAVIGKGILLDHATSLVIGETAVVDDNVSLLHEVTLGGTGKETGDRHPKVHKSVLIGAGAKILGNVVIGEGAKVGAGSVVLEDVPPHYTVAGVPAEIVGRTESAEPSLDMNQRLVGRYNQADEDQPEKAERTASR</sequence>
<dbReference type="Pfam" id="PF00132">
    <property type="entry name" value="Hexapep"/>
    <property type="match status" value="1"/>
</dbReference>